<feature type="domain" description="SAV-6107-like HEPN" evidence="2">
    <location>
        <begin position="212"/>
        <end position="312"/>
    </location>
</feature>
<keyword evidence="4" id="KW-1185">Reference proteome</keyword>
<proteinExistence type="predicted"/>
<accession>A0A919G673</accession>
<feature type="compositionally biased region" description="Pro residues" evidence="1">
    <location>
        <begin position="125"/>
        <end position="136"/>
    </location>
</feature>
<comment type="caution">
    <text evidence="3">The sequence shown here is derived from an EMBL/GenBank/DDBJ whole genome shotgun (WGS) entry which is preliminary data.</text>
</comment>
<reference evidence="3" key="1">
    <citation type="journal article" date="2014" name="Int. J. Syst. Evol. Microbiol.">
        <title>Complete genome sequence of Corynebacterium casei LMG S-19264T (=DSM 44701T), isolated from a smear-ripened cheese.</title>
        <authorList>
            <consortium name="US DOE Joint Genome Institute (JGI-PGF)"/>
            <person name="Walter F."/>
            <person name="Albersmeier A."/>
            <person name="Kalinowski J."/>
            <person name="Ruckert C."/>
        </authorList>
    </citation>
    <scope>NUCLEOTIDE SEQUENCE</scope>
    <source>
        <strain evidence="3">JCM 4646</strain>
    </source>
</reference>
<dbReference type="Proteomes" id="UP000617734">
    <property type="component" value="Unassembled WGS sequence"/>
</dbReference>
<protein>
    <recommendedName>
        <fullName evidence="2">SAV-6107-like HEPN domain-containing protein</fullName>
    </recommendedName>
</protein>
<dbReference type="AlphaFoldDB" id="A0A919G673"/>
<feature type="compositionally biased region" description="Pro residues" evidence="1">
    <location>
        <begin position="144"/>
        <end position="175"/>
    </location>
</feature>
<sequence length="332" mass="35582">MRGDTARPARTGDSSGRLPGCRPPAFAGPFAAAGRERCGPRTPDCQWCPARWEGTGRPARASRLGPGETMTISHPEPVTASHRHPDDDQARPGGPRPGRLQPLPQQPLPHQAHEPHPHEPRRRQPLPPQPPSPQPLPQQALPQQPGPDQPAPGPPRPQQPTIPFPPSGPPAPASPPTASGRPADVHPVLRRAAAPPAALDLLRQAQRTLVQAGRTEDPLQRYASAHLAALRTVAAVLAVRGRPEKNPRRRKAIRSAWEVLPEVAPELAEWAVYFAAGARRRAAAEAGIRGAASARDADDLIRNTALFLRIVQRLLGLHPTPPAPRLPLDGTA</sequence>
<reference evidence="3" key="2">
    <citation type="submission" date="2020-09" db="EMBL/GenBank/DDBJ databases">
        <authorList>
            <person name="Sun Q."/>
            <person name="Ohkuma M."/>
        </authorList>
    </citation>
    <scope>NUCLEOTIDE SEQUENCE</scope>
    <source>
        <strain evidence="3">JCM 4646</strain>
    </source>
</reference>
<dbReference type="EMBL" id="BNBO01000035">
    <property type="protein sequence ID" value="GHH78045.1"/>
    <property type="molecule type" value="Genomic_DNA"/>
</dbReference>
<dbReference type="InterPro" id="IPR040891">
    <property type="entry name" value="HEPN_SAV_6107"/>
</dbReference>
<evidence type="ECO:0000313" key="3">
    <source>
        <dbReference type="EMBL" id="GHH78045.1"/>
    </source>
</evidence>
<evidence type="ECO:0000256" key="1">
    <source>
        <dbReference type="SAM" id="MobiDB-lite"/>
    </source>
</evidence>
<feature type="compositionally biased region" description="Low complexity" evidence="1">
    <location>
        <begin position="23"/>
        <end position="33"/>
    </location>
</feature>
<evidence type="ECO:0000313" key="4">
    <source>
        <dbReference type="Proteomes" id="UP000617734"/>
    </source>
</evidence>
<evidence type="ECO:0000259" key="2">
    <source>
        <dbReference type="Pfam" id="PF18726"/>
    </source>
</evidence>
<dbReference type="Pfam" id="PF18726">
    <property type="entry name" value="HEPN_SAV_6107"/>
    <property type="match status" value="1"/>
</dbReference>
<feature type="region of interest" description="Disordered" evidence="1">
    <location>
        <begin position="1"/>
        <end position="183"/>
    </location>
</feature>
<organism evidence="3 4">
    <name type="scientific">Kitasatospora indigofera</name>
    <dbReference type="NCBI Taxonomy" id="67307"/>
    <lineage>
        <taxon>Bacteria</taxon>
        <taxon>Bacillati</taxon>
        <taxon>Actinomycetota</taxon>
        <taxon>Actinomycetes</taxon>
        <taxon>Kitasatosporales</taxon>
        <taxon>Streptomycetaceae</taxon>
        <taxon>Kitasatospora</taxon>
    </lineage>
</organism>
<feature type="compositionally biased region" description="Low complexity" evidence="1">
    <location>
        <begin position="91"/>
        <end position="103"/>
    </location>
</feature>
<gene>
    <name evidence="3" type="ORF">GCM10018781_52840</name>
</gene>
<name>A0A919G673_9ACTN</name>